<reference evidence="5 6" key="1">
    <citation type="submission" date="2017-03" db="EMBL/GenBank/DDBJ databases">
        <title>WGS assembly of Porphyra umbilicalis.</title>
        <authorList>
            <person name="Brawley S.H."/>
            <person name="Blouin N.A."/>
            <person name="Ficko-Blean E."/>
            <person name="Wheeler G.L."/>
            <person name="Lohr M."/>
            <person name="Goodson H.V."/>
            <person name="Jenkins J.W."/>
            <person name="Blaby-Haas C.E."/>
            <person name="Helliwell K.E."/>
            <person name="Chan C."/>
            <person name="Marriage T."/>
            <person name="Bhattacharya D."/>
            <person name="Klein A.S."/>
            <person name="Badis Y."/>
            <person name="Brodie J."/>
            <person name="Cao Y."/>
            <person name="Collen J."/>
            <person name="Dittami S.M."/>
            <person name="Gachon C.M."/>
            <person name="Green B.R."/>
            <person name="Karpowicz S."/>
            <person name="Kim J.W."/>
            <person name="Kudahl U."/>
            <person name="Lin S."/>
            <person name="Michel G."/>
            <person name="Mittag M."/>
            <person name="Olson B.J."/>
            <person name="Pangilinan J."/>
            <person name="Peng Y."/>
            <person name="Qiu H."/>
            <person name="Shu S."/>
            <person name="Singer J.T."/>
            <person name="Smith A.G."/>
            <person name="Sprecher B.N."/>
            <person name="Wagner V."/>
            <person name="Wang W."/>
            <person name="Wang Z.-Y."/>
            <person name="Yan J."/>
            <person name="Yarish C."/>
            <person name="Zoeuner-Riek S."/>
            <person name="Zhuang Y."/>
            <person name="Zou Y."/>
            <person name="Lindquist E.A."/>
            <person name="Grimwood J."/>
            <person name="Barry K."/>
            <person name="Rokhsar D.S."/>
            <person name="Schmutz J."/>
            <person name="Stiller J.W."/>
            <person name="Grossman A.R."/>
            <person name="Prochnik S.E."/>
        </authorList>
    </citation>
    <scope>NUCLEOTIDE SEQUENCE [LARGE SCALE GENOMIC DNA]</scope>
    <source>
        <strain evidence="5">4086291</strain>
    </source>
</reference>
<evidence type="ECO:0000256" key="1">
    <source>
        <dbReference type="ARBA" id="ARBA00022679"/>
    </source>
</evidence>
<dbReference type="EMBL" id="KV919045">
    <property type="protein sequence ID" value="OSX72690.1"/>
    <property type="molecule type" value="Genomic_DNA"/>
</dbReference>
<name>A0A1X6NVZ5_PORUM</name>
<evidence type="ECO:0000313" key="6">
    <source>
        <dbReference type="Proteomes" id="UP000218209"/>
    </source>
</evidence>
<dbReference type="PROSITE" id="PS50206">
    <property type="entry name" value="RHODANESE_3"/>
    <property type="match status" value="2"/>
</dbReference>
<dbReference type="OrthoDB" id="270167at2759"/>
<keyword evidence="6" id="KW-1185">Reference proteome</keyword>
<protein>
    <recommendedName>
        <fullName evidence="3">Sulfurtransferase</fullName>
    </recommendedName>
</protein>
<dbReference type="Gene3D" id="3.40.250.10">
    <property type="entry name" value="Rhodanese-like domain"/>
    <property type="match status" value="2"/>
</dbReference>
<accession>A0A1X6NVZ5</accession>
<dbReference type="GO" id="GO:0004792">
    <property type="term" value="F:thiosulfate-cyanide sulfurtransferase activity"/>
    <property type="evidence" value="ECO:0007669"/>
    <property type="project" value="InterPro"/>
</dbReference>
<dbReference type="SMART" id="SM00450">
    <property type="entry name" value="RHOD"/>
    <property type="match status" value="1"/>
</dbReference>
<proteinExistence type="predicted"/>
<dbReference type="InterPro" id="IPR001763">
    <property type="entry name" value="Rhodanese-like_dom"/>
</dbReference>
<dbReference type="AlphaFoldDB" id="A0A1X6NVZ5"/>
<dbReference type="InterPro" id="IPR001307">
    <property type="entry name" value="Thiosulphate_STrfase_CS"/>
</dbReference>
<feature type="domain" description="Rhodanese" evidence="4">
    <location>
        <begin position="3"/>
        <end position="69"/>
    </location>
</feature>
<evidence type="ECO:0000256" key="2">
    <source>
        <dbReference type="ARBA" id="ARBA00022737"/>
    </source>
</evidence>
<dbReference type="InterPro" id="IPR045078">
    <property type="entry name" value="TST/MPST-like"/>
</dbReference>
<sequence length="267" mass="25505">MLPPVGDWAAAAAGVGLTPTTPVVLYDGGGRYVASARGWWTCRVFGVRHVGVLAGGAPAWAAAGLPLAAADAPPLPAMTIPGAGGGGDGGGGGGGAPVDGGPWTRDGGLVWSAADVAAAAASPTRRVRLLDARSAGRFAGTAPEPRAGLRGGHVPGSGSLPFTGVFGGGPGGLAPADELRDRFRRAGVGVGGGGGGGVRADGGGPPRLAVTCGSGVTASVVALAAAVAGEWRVPVYDGSWSEWGGRPELPVATGVEGAEVVEGGGGA</sequence>
<evidence type="ECO:0000256" key="3">
    <source>
        <dbReference type="RuleBase" id="RU000507"/>
    </source>
</evidence>
<evidence type="ECO:0000259" key="4">
    <source>
        <dbReference type="PROSITE" id="PS50206"/>
    </source>
</evidence>
<keyword evidence="1 3" id="KW-0808">Transferase</keyword>
<dbReference type="SUPFAM" id="SSF52821">
    <property type="entry name" value="Rhodanese/Cell cycle control phosphatase"/>
    <property type="match status" value="2"/>
</dbReference>
<dbReference type="PANTHER" id="PTHR11364">
    <property type="entry name" value="THIOSULFATE SULFERTANSFERASE"/>
    <property type="match status" value="1"/>
</dbReference>
<dbReference type="PANTHER" id="PTHR11364:SF27">
    <property type="entry name" value="SULFURTRANSFERASE"/>
    <property type="match status" value="1"/>
</dbReference>
<dbReference type="GO" id="GO:0005739">
    <property type="term" value="C:mitochondrion"/>
    <property type="evidence" value="ECO:0007669"/>
    <property type="project" value="TreeGrafter"/>
</dbReference>
<dbReference type="PROSITE" id="PS00683">
    <property type="entry name" value="RHODANESE_2"/>
    <property type="match status" value="1"/>
</dbReference>
<evidence type="ECO:0000313" key="5">
    <source>
        <dbReference type="EMBL" id="OSX72690.1"/>
    </source>
</evidence>
<organism evidence="5 6">
    <name type="scientific">Porphyra umbilicalis</name>
    <name type="common">Purple laver</name>
    <name type="synonym">Red alga</name>
    <dbReference type="NCBI Taxonomy" id="2786"/>
    <lineage>
        <taxon>Eukaryota</taxon>
        <taxon>Rhodophyta</taxon>
        <taxon>Bangiophyceae</taxon>
        <taxon>Bangiales</taxon>
        <taxon>Bangiaceae</taxon>
        <taxon>Porphyra</taxon>
    </lineage>
</organism>
<feature type="domain" description="Rhodanese" evidence="4">
    <location>
        <begin position="123"/>
        <end position="252"/>
    </location>
</feature>
<keyword evidence="2" id="KW-0677">Repeat</keyword>
<gene>
    <name evidence="5" type="ORF">BU14_0414s0015</name>
</gene>
<dbReference type="InterPro" id="IPR036873">
    <property type="entry name" value="Rhodanese-like_dom_sf"/>
</dbReference>
<dbReference type="Proteomes" id="UP000218209">
    <property type="component" value="Unassembled WGS sequence"/>
</dbReference>